<dbReference type="EMBL" id="VCAU01000045">
    <property type="protein sequence ID" value="KAF9888582.1"/>
    <property type="molecule type" value="Genomic_DNA"/>
</dbReference>
<comment type="caution">
    <text evidence="1">The sequence shown here is derived from an EMBL/GenBank/DDBJ whole genome shotgun (WGS) entry which is preliminary data.</text>
</comment>
<name>A0AAD4GTD3_ASPNN</name>
<dbReference type="AlphaFoldDB" id="A0AAD4GTD3"/>
<proteinExistence type="predicted"/>
<reference evidence="1" key="1">
    <citation type="journal article" date="2019" name="Beilstein J. Org. Chem.">
        <title>Nanangenines: drimane sesquiterpenoids as the dominant metabolite cohort of a novel Australian fungus, Aspergillus nanangensis.</title>
        <authorList>
            <person name="Lacey H.J."/>
            <person name="Gilchrist C.L.M."/>
            <person name="Crombie A."/>
            <person name="Kalaitzis J.A."/>
            <person name="Vuong D."/>
            <person name="Rutledge P.J."/>
            <person name="Turner P."/>
            <person name="Pitt J.I."/>
            <person name="Lacey E."/>
            <person name="Chooi Y.H."/>
            <person name="Piggott A.M."/>
        </authorList>
    </citation>
    <scope>NUCLEOTIDE SEQUENCE</scope>
    <source>
        <strain evidence="1">MST-FP2251</strain>
    </source>
</reference>
<gene>
    <name evidence="1" type="ORF">FE257_008514</name>
</gene>
<sequence length="94" mass="10655">MPSCPPCFHNVRKGKGMAVTSVVAVFQDFNSRANVSLGQRMVPKFWLMQNYSRWLGHLSLEASASLDLTSSRDCQRKDVYMCSPPQCFRHTSAR</sequence>
<protein>
    <submittedName>
        <fullName evidence="1">Uncharacterized protein</fullName>
    </submittedName>
</protein>
<evidence type="ECO:0000313" key="2">
    <source>
        <dbReference type="Proteomes" id="UP001194746"/>
    </source>
</evidence>
<accession>A0AAD4GTD3</accession>
<evidence type="ECO:0000313" key="1">
    <source>
        <dbReference type="EMBL" id="KAF9888582.1"/>
    </source>
</evidence>
<dbReference type="Proteomes" id="UP001194746">
    <property type="component" value="Unassembled WGS sequence"/>
</dbReference>
<keyword evidence="2" id="KW-1185">Reference proteome</keyword>
<organism evidence="1 2">
    <name type="scientific">Aspergillus nanangensis</name>
    <dbReference type="NCBI Taxonomy" id="2582783"/>
    <lineage>
        <taxon>Eukaryota</taxon>
        <taxon>Fungi</taxon>
        <taxon>Dikarya</taxon>
        <taxon>Ascomycota</taxon>
        <taxon>Pezizomycotina</taxon>
        <taxon>Eurotiomycetes</taxon>
        <taxon>Eurotiomycetidae</taxon>
        <taxon>Eurotiales</taxon>
        <taxon>Aspergillaceae</taxon>
        <taxon>Aspergillus</taxon>
        <taxon>Aspergillus subgen. Circumdati</taxon>
    </lineage>
</organism>
<reference evidence="1" key="2">
    <citation type="submission" date="2020-02" db="EMBL/GenBank/DDBJ databases">
        <authorList>
            <person name="Gilchrist C.L.M."/>
            <person name="Chooi Y.-H."/>
        </authorList>
    </citation>
    <scope>NUCLEOTIDE SEQUENCE</scope>
    <source>
        <strain evidence="1">MST-FP2251</strain>
    </source>
</reference>